<evidence type="ECO:0000256" key="7">
    <source>
        <dbReference type="HAMAP-Rule" id="MF_00227"/>
    </source>
</evidence>
<dbReference type="InterPro" id="IPR000100">
    <property type="entry name" value="RNase_P"/>
</dbReference>
<dbReference type="GO" id="GO:0001682">
    <property type="term" value="P:tRNA 5'-leader removal"/>
    <property type="evidence" value="ECO:0007669"/>
    <property type="project" value="UniProtKB-UniRule"/>
</dbReference>
<comment type="function">
    <text evidence="1 7">RNaseP catalyzes the removal of the 5'-leader sequence from pre-tRNA to produce the mature 5'-terminus. It can also cleave other RNA substrates such as 4.5S RNA. The protein component plays an auxiliary but essential role in vivo by binding to the 5'-leader sequence and broadening the substrate specificity of the ribozyme.</text>
</comment>
<sequence length="125" mass="13847">MAPPTIKKRREFLWVRNGRRHSAAAFVVEARARQNVAGADAEARFGYTVSKKVGGAVVRNRVRRRLRALTAALAPEQTLPGFDYVLIARSAAVERDFTALKNDLDVALARVHQPSGQKRRGSKNP</sequence>
<dbReference type="PROSITE" id="PS00648">
    <property type="entry name" value="RIBONUCLEASE_P"/>
    <property type="match status" value="1"/>
</dbReference>
<dbReference type="Gene3D" id="3.30.230.10">
    <property type="match status" value="1"/>
</dbReference>
<keyword evidence="5 7" id="KW-0378">Hydrolase</keyword>
<accession>A0A109BN61</accession>
<dbReference type="InterPro" id="IPR020539">
    <property type="entry name" value="RNase_P_CS"/>
</dbReference>
<evidence type="ECO:0000313" key="9">
    <source>
        <dbReference type="EMBL" id="KWT71027.1"/>
    </source>
</evidence>
<reference evidence="9 10" key="1">
    <citation type="submission" date="2015-10" db="EMBL/GenBank/DDBJ databases">
        <title>Transcriptomic analysis of a linuron degrading triple-species bacterial consortium.</title>
        <authorList>
            <person name="Albers P."/>
        </authorList>
    </citation>
    <scope>NUCLEOTIDE SEQUENCE [LARGE SCALE GENOMIC DNA]</scope>
    <source>
        <strain evidence="9 10">WDL6</strain>
    </source>
</reference>
<comment type="subunit">
    <text evidence="7">Consists of a catalytic RNA component (M1 or rnpB) and a protein subunit.</text>
</comment>
<dbReference type="NCBIfam" id="TIGR00188">
    <property type="entry name" value="rnpA"/>
    <property type="match status" value="1"/>
</dbReference>
<evidence type="ECO:0000256" key="3">
    <source>
        <dbReference type="ARBA" id="ARBA00022722"/>
    </source>
</evidence>
<dbReference type="EMBL" id="LMTR01000027">
    <property type="protein sequence ID" value="KWT71027.1"/>
    <property type="molecule type" value="Genomic_DNA"/>
</dbReference>
<dbReference type="GO" id="GO:0000049">
    <property type="term" value="F:tRNA binding"/>
    <property type="evidence" value="ECO:0007669"/>
    <property type="project" value="UniProtKB-UniRule"/>
</dbReference>
<dbReference type="EC" id="3.1.26.5" evidence="7 8"/>
<dbReference type="PANTHER" id="PTHR33992:SF1">
    <property type="entry name" value="RIBONUCLEASE P PROTEIN COMPONENT"/>
    <property type="match status" value="1"/>
</dbReference>
<keyword evidence="10" id="KW-1185">Reference proteome</keyword>
<keyword evidence="2 7" id="KW-0819">tRNA processing</keyword>
<evidence type="ECO:0000256" key="6">
    <source>
        <dbReference type="ARBA" id="ARBA00022884"/>
    </source>
</evidence>
<dbReference type="Proteomes" id="UP000059074">
    <property type="component" value="Unassembled WGS sequence"/>
</dbReference>
<comment type="caution">
    <text evidence="9">The sequence shown here is derived from an EMBL/GenBank/DDBJ whole genome shotgun (WGS) entry which is preliminary data.</text>
</comment>
<evidence type="ECO:0000256" key="8">
    <source>
        <dbReference type="NCBIfam" id="TIGR00188"/>
    </source>
</evidence>
<keyword evidence="4 7" id="KW-0255">Endonuclease</keyword>
<evidence type="ECO:0000256" key="5">
    <source>
        <dbReference type="ARBA" id="ARBA00022801"/>
    </source>
</evidence>
<dbReference type="Pfam" id="PF00825">
    <property type="entry name" value="Ribonuclease_P"/>
    <property type="match status" value="1"/>
</dbReference>
<organism evidence="9 10">
    <name type="scientific">Hyphomicrobium sulfonivorans</name>
    <dbReference type="NCBI Taxonomy" id="121290"/>
    <lineage>
        <taxon>Bacteria</taxon>
        <taxon>Pseudomonadati</taxon>
        <taxon>Pseudomonadota</taxon>
        <taxon>Alphaproteobacteria</taxon>
        <taxon>Hyphomicrobiales</taxon>
        <taxon>Hyphomicrobiaceae</taxon>
        <taxon>Hyphomicrobium</taxon>
    </lineage>
</organism>
<name>A0A109BN61_HYPSL</name>
<evidence type="ECO:0000313" key="10">
    <source>
        <dbReference type="Proteomes" id="UP000059074"/>
    </source>
</evidence>
<dbReference type="GO" id="GO:0042781">
    <property type="term" value="F:3'-tRNA processing endoribonuclease activity"/>
    <property type="evidence" value="ECO:0007669"/>
    <property type="project" value="TreeGrafter"/>
</dbReference>
<dbReference type="STRING" id="121290.APY04_0689"/>
<evidence type="ECO:0000256" key="4">
    <source>
        <dbReference type="ARBA" id="ARBA00022759"/>
    </source>
</evidence>
<dbReference type="InterPro" id="IPR020568">
    <property type="entry name" value="Ribosomal_Su5_D2-typ_SF"/>
</dbReference>
<protein>
    <recommendedName>
        <fullName evidence="7 8">Ribonuclease P protein component</fullName>
        <shortName evidence="7">RNase P protein</shortName>
        <shortName evidence="7">RNaseP protein</shortName>
        <ecNumber evidence="7 8">3.1.26.5</ecNumber>
    </recommendedName>
    <alternativeName>
        <fullName evidence="7">Protein C5</fullName>
    </alternativeName>
</protein>
<dbReference type="PATRIC" id="fig|121290.4.peg.1161"/>
<dbReference type="InterPro" id="IPR014721">
    <property type="entry name" value="Ribsml_uS5_D2-typ_fold_subgr"/>
</dbReference>
<gene>
    <name evidence="7" type="primary">rnpA</name>
    <name evidence="9" type="ORF">APY04_0689</name>
</gene>
<keyword evidence="6 7" id="KW-0694">RNA-binding</keyword>
<dbReference type="HAMAP" id="MF_00227">
    <property type="entry name" value="RNase_P"/>
    <property type="match status" value="1"/>
</dbReference>
<comment type="similarity">
    <text evidence="7">Belongs to the RnpA family.</text>
</comment>
<evidence type="ECO:0000256" key="2">
    <source>
        <dbReference type="ARBA" id="ARBA00022694"/>
    </source>
</evidence>
<dbReference type="OrthoDB" id="9810867at2"/>
<keyword evidence="3 7" id="KW-0540">Nuclease</keyword>
<dbReference type="AlphaFoldDB" id="A0A109BN61"/>
<dbReference type="SUPFAM" id="SSF54211">
    <property type="entry name" value="Ribosomal protein S5 domain 2-like"/>
    <property type="match status" value="1"/>
</dbReference>
<dbReference type="PANTHER" id="PTHR33992">
    <property type="entry name" value="RIBONUCLEASE P PROTEIN COMPONENT"/>
    <property type="match status" value="1"/>
</dbReference>
<evidence type="ECO:0000256" key="1">
    <source>
        <dbReference type="ARBA" id="ARBA00002663"/>
    </source>
</evidence>
<comment type="catalytic activity">
    <reaction evidence="7">
        <text>Endonucleolytic cleavage of RNA, removing 5'-extranucleotides from tRNA precursor.</text>
        <dbReference type="EC" id="3.1.26.5"/>
    </reaction>
</comment>
<dbReference type="GO" id="GO:0004526">
    <property type="term" value="F:ribonuclease P activity"/>
    <property type="evidence" value="ECO:0007669"/>
    <property type="project" value="UniProtKB-UniRule"/>
</dbReference>
<proteinExistence type="inferred from homology"/>
<dbReference type="GO" id="GO:0030677">
    <property type="term" value="C:ribonuclease P complex"/>
    <property type="evidence" value="ECO:0007669"/>
    <property type="project" value="TreeGrafter"/>
</dbReference>